<evidence type="ECO:0000256" key="2">
    <source>
        <dbReference type="ARBA" id="ARBA00004134"/>
    </source>
</evidence>
<reference evidence="22 23" key="1">
    <citation type="journal article" date="2009" name="Nature">
        <title>Evolution of pathogenicity and sexual reproduction in eight Candida genomes.</title>
        <authorList>
            <person name="Butler G."/>
            <person name="Rasmussen M.D."/>
            <person name="Lin M.F."/>
            <person name="Santos M.A."/>
            <person name="Sakthikumar S."/>
            <person name="Munro C.A."/>
            <person name="Rheinbay E."/>
            <person name="Grabherr M."/>
            <person name="Forche A."/>
            <person name="Reedy J.L."/>
            <person name="Agrafioti I."/>
            <person name="Arnaud M.B."/>
            <person name="Bates S."/>
            <person name="Brown A.J."/>
            <person name="Brunke S."/>
            <person name="Costanzo M.C."/>
            <person name="Fitzpatrick D.A."/>
            <person name="de Groot P.W."/>
            <person name="Harris D."/>
            <person name="Hoyer L.L."/>
            <person name="Hube B."/>
            <person name="Klis F.M."/>
            <person name="Kodira C."/>
            <person name="Lennard N."/>
            <person name="Logue M.E."/>
            <person name="Martin R."/>
            <person name="Neiman A.M."/>
            <person name="Nikolaou E."/>
            <person name="Quail M.A."/>
            <person name="Quinn J."/>
            <person name="Santos M.C."/>
            <person name="Schmitzberger F.F."/>
            <person name="Sherlock G."/>
            <person name="Shah P."/>
            <person name="Silverstein K.A."/>
            <person name="Skrzypek M.S."/>
            <person name="Soll D."/>
            <person name="Staggs R."/>
            <person name="Stansfield I."/>
            <person name="Stumpf M.P."/>
            <person name="Sudbery P.E."/>
            <person name="Srikantha T."/>
            <person name="Zeng Q."/>
            <person name="Berman J."/>
            <person name="Berriman M."/>
            <person name="Heitman J."/>
            <person name="Gow N.A."/>
            <person name="Lorenz M.C."/>
            <person name="Birren B.W."/>
            <person name="Kellis M."/>
            <person name="Cuomo C.A."/>
        </authorList>
    </citation>
    <scope>NUCLEOTIDE SEQUENCE [LARGE SCALE GENOMIC DNA]</scope>
    <source>
        <strain evidence="22 23">WO-1</strain>
    </source>
</reference>
<dbReference type="OMA" id="DWLIPES"/>
<evidence type="ECO:0000256" key="4">
    <source>
        <dbReference type="ARBA" id="ARBA00009909"/>
    </source>
</evidence>
<dbReference type="SMART" id="SM00054">
    <property type="entry name" value="EFh"/>
    <property type="match status" value="1"/>
</dbReference>
<feature type="domain" description="EH" evidence="20">
    <location>
        <begin position="8"/>
        <end position="98"/>
    </location>
</feature>
<feature type="compositionally biased region" description="Basic and acidic residues" evidence="19">
    <location>
        <begin position="306"/>
        <end position="315"/>
    </location>
</feature>
<dbReference type="CDD" id="cd00052">
    <property type="entry name" value="EH"/>
    <property type="match status" value="1"/>
</dbReference>
<dbReference type="AlphaFoldDB" id="C4YPS0"/>
<evidence type="ECO:0000313" key="23">
    <source>
        <dbReference type="Proteomes" id="UP000001429"/>
    </source>
</evidence>
<dbReference type="Proteomes" id="UP000001429">
    <property type="component" value="Chromosome 3"/>
</dbReference>
<dbReference type="PROSITE" id="PS50222">
    <property type="entry name" value="EF_HAND_2"/>
    <property type="match status" value="1"/>
</dbReference>
<keyword evidence="16" id="KW-0206">Cytoskeleton</keyword>
<feature type="compositionally biased region" description="Low complexity" evidence="19">
    <location>
        <begin position="316"/>
        <end position="326"/>
    </location>
</feature>
<dbReference type="InterPro" id="IPR002048">
    <property type="entry name" value="EF_hand_dom"/>
</dbReference>
<feature type="region of interest" description="Disordered" evidence="19">
    <location>
        <begin position="260"/>
        <end position="287"/>
    </location>
</feature>
<dbReference type="GO" id="GO:0005509">
    <property type="term" value="F:calcium ion binding"/>
    <property type="evidence" value="ECO:0007669"/>
    <property type="project" value="InterPro"/>
</dbReference>
<keyword evidence="15" id="KW-0009">Actin-binding</keyword>
<evidence type="ECO:0000256" key="7">
    <source>
        <dbReference type="ARBA" id="ARBA00022475"/>
    </source>
</evidence>
<dbReference type="PANTHER" id="PTHR11216">
    <property type="entry name" value="EH DOMAIN"/>
    <property type="match status" value="1"/>
</dbReference>
<comment type="similarity">
    <text evidence="4">Belongs to the END3 family.</text>
</comment>
<feature type="domain" description="EH" evidence="20">
    <location>
        <begin position="136"/>
        <end position="225"/>
    </location>
</feature>
<dbReference type="PaxDb" id="5476-C4YPS0"/>
<dbReference type="OrthoDB" id="1716625at2759"/>
<keyword evidence="13 18" id="KW-0175">Coiled coil</keyword>
<dbReference type="HOGENOM" id="CLU_040829_0_0_1"/>
<evidence type="ECO:0000256" key="5">
    <source>
        <dbReference type="ARBA" id="ARBA00013889"/>
    </source>
</evidence>
<dbReference type="InterPro" id="IPR011992">
    <property type="entry name" value="EF-hand-dom_pair"/>
</dbReference>
<evidence type="ECO:0000313" key="22">
    <source>
        <dbReference type="EMBL" id="EEQ44209.1"/>
    </source>
</evidence>
<organism evidence="22 23">
    <name type="scientific">Candida albicans (strain WO-1)</name>
    <name type="common">Yeast</name>
    <dbReference type="NCBI Taxonomy" id="294748"/>
    <lineage>
        <taxon>Eukaryota</taxon>
        <taxon>Fungi</taxon>
        <taxon>Dikarya</taxon>
        <taxon>Ascomycota</taxon>
        <taxon>Saccharomycotina</taxon>
        <taxon>Pichiomycetes</taxon>
        <taxon>Debaryomycetaceae</taxon>
        <taxon>Candida/Lodderomyces clade</taxon>
        <taxon>Candida</taxon>
    </lineage>
</organism>
<dbReference type="PROSITE" id="PS50031">
    <property type="entry name" value="EH"/>
    <property type="match status" value="2"/>
</dbReference>
<evidence type="ECO:0000256" key="13">
    <source>
        <dbReference type="ARBA" id="ARBA00023054"/>
    </source>
</evidence>
<sequence length="396" mass="44926">MPRLEESEIKKYWQIFQSLKPQNNKLTGDQLSSILKNSQLPQQQLSAIWELSDIDNDGKLDFEEFCIIMRLIFDVINGKLPNVPQELPSWLIPASKSAIIQANKAVNQGNNNFGGIDDDEDDKLSNDFDWYISPTDKSIYEKIYDSKCDSFGRIKYSSLNELYNGLTNVPSSEISSAWNLINPKSFETIDKDQTLVFLHILNQRENGKRIPRGVPASLRATFSKEVPNYDLSAQAKPSISATTETGKKSFAENYLNKIGGGGGGGSSTINNGRNEKGTDFSATQGTDWEEVRLRRELQDLERLLDKVQNDTKNQKDNSNNNQDNNDMLIKYEFEQLLKYKQNQLNSTTNASKNSTDLSSVKQDIEEIQNQVNTLQEFLTTKNQELLKLNQQIESLK</sequence>
<evidence type="ECO:0000256" key="11">
    <source>
        <dbReference type="ARBA" id="ARBA00022753"/>
    </source>
</evidence>
<keyword evidence="7" id="KW-1003">Cell membrane</keyword>
<evidence type="ECO:0000259" key="21">
    <source>
        <dbReference type="PROSITE" id="PS50222"/>
    </source>
</evidence>
<dbReference type="GO" id="GO:0007015">
    <property type="term" value="P:actin filament organization"/>
    <property type="evidence" value="ECO:0007669"/>
    <property type="project" value="InterPro"/>
</dbReference>
<dbReference type="SUPFAM" id="SSF47473">
    <property type="entry name" value="EF-hand"/>
    <property type="match status" value="2"/>
</dbReference>
<evidence type="ECO:0000256" key="1">
    <source>
        <dbReference type="ARBA" id="ARBA00004125"/>
    </source>
</evidence>
<evidence type="ECO:0000256" key="14">
    <source>
        <dbReference type="ARBA" id="ARBA00023136"/>
    </source>
</evidence>
<evidence type="ECO:0000256" key="6">
    <source>
        <dbReference type="ARBA" id="ARBA00017312"/>
    </source>
</evidence>
<feature type="region of interest" description="Disordered" evidence="19">
    <location>
        <begin position="306"/>
        <end position="326"/>
    </location>
</feature>
<evidence type="ECO:0000256" key="10">
    <source>
        <dbReference type="ARBA" id="ARBA00022737"/>
    </source>
</evidence>
<keyword evidence="11" id="KW-0967">Endosome</keyword>
<evidence type="ECO:0000256" key="12">
    <source>
        <dbReference type="ARBA" id="ARBA00022837"/>
    </source>
</evidence>
<dbReference type="GO" id="GO:0006897">
    <property type="term" value="P:endocytosis"/>
    <property type="evidence" value="ECO:0007669"/>
    <property type="project" value="UniProtKB-KW"/>
</dbReference>
<keyword evidence="23" id="KW-1185">Reference proteome</keyword>
<keyword evidence="8" id="KW-0963">Cytoplasm</keyword>
<evidence type="ECO:0000256" key="19">
    <source>
        <dbReference type="SAM" id="MobiDB-lite"/>
    </source>
</evidence>
<dbReference type="VEuPathDB" id="FungiDB:CAWG_02472"/>
<evidence type="ECO:0000259" key="20">
    <source>
        <dbReference type="PROSITE" id="PS50031"/>
    </source>
</evidence>
<evidence type="ECO:0000256" key="15">
    <source>
        <dbReference type="ARBA" id="ARBA00023203"/>
    </source>
</evidence>
<dbReference type="InterPro" id="IPR018247">
    <property type="entry name" value="EF_Hand_1_Ca_BS"/>
</dbReference>
<dbReference type="PROSITE" id="PS00018">
    <property type="entry name" value="EF_HAND_1"/>
    <property type="match status" value="1"/>
</dbReference>
<dbReference type="SMART" id="SM00027">
    <property type="entry name" value="EH"/>
    <property type="match status" value="2"/>
</dbReference>
<dbReference type="InterPro" id="IPR000261">
    <property type="entry name" value="EH_dom"/>
</dbReference>
<evidence type="ECO:0000256" key="3">
    <source>
        <dbReference type="ARBA" id="ARBA00004413"/>
    </source>
</evidence>
<dbReference type="GO" id="GO:0005886">
    <property type="term" value="C:plasma membrane"/>
    <property type="evidence" value="ECO:0007669"/>
    <property type="project" value="UniProtKB-SubCell"/>
</dbReference>
<accession>C4YPS0</accession>
<dbReference type="GO" id="GO:0030479">
    <property type="term" value="C:actin cortical patch"/>
    <property type="evidence" value="ECO:0007669"/>
    <property type="project" value="UniProtKB-SubCell"/>
</dbReference>
<feature type="domain" description="EF-hand" evidence="21">
    <location>
        <begin position="40"/>
        <end position="75"/>
    </location>
</feature>
<proteinExistence type="inferred from homology"/>
<dbReference type="InterPro" id="IPR025604">
    <property type="entry name" value="End3"/>
</dbReference>
<keyword evidence="9" id="KW-0254">Endocytosis</keyword>
<keyword evidence="12" id="KW-0106">Calcium</keyword>
<keyword evidence="10" id="KW-0677">Repeat</keyword>
<name>C4YPS0_CANAW</name>
<evidence type="ECO:0000256" key="17">
    <source>
        <dbReference type="ARBA" id="ARBA00029684"/>
    </source>
</evidence>
<dbReference type="GO" id="GO:0016197">
    <property type="term" value="P:endosomal transport"/>
    <property type="evidence" value="ECO:0007669"/>
    <property type="project" value="TreeGrafter"/>
</dbReference>
<evidence type="ECO:0000256" key="16">
    <source>
        <dbReference type="ARBA" id="ARBA00023212"/>
    </source>
</evidence>
<keyword evidence="14" id="KW-0472">Membrane</keyword>
<evidence type="ECO:0000256" key="18">
    <source>
        <dbReference type="SAM" id="Coils"/>
    </source>
</evidence>
<dbReference type="GO" id="GO:0010008">
    <property type="term" value="C:endosome membrane"/>
    <property type="evidence" value="ECO:0007669"/>
    <property type="project" value="UniProtKB-SubCell"/>
</dbReference>
<dbReference type="Gene3D" id="1.10.238.10">
    <property type="entry name" value="EF-hand"/>
    <property type="match status" value="2"/>
</dbReference>
<evidence type="ECO:0000256" key="9">
    <source>
        <dbReference type="ARBA" id="ARBA00022583"/>
    </source>
</evidence>
<gene>
    <name evidence="22" type="ORF">CAWG_02472</name>
</gene>
<protein>
    <recommendedName>
        <fullName evidence="6">Actin cytoskeleton-regulatory complex protein END3</fullName>
    </recommendedName>
    <alternativeName>
        <fullName evidence="5">Actin cytoskeleton-regulatory complex protein end3</fullName>
    </alternativeName>
    <alternativeName>
        <fullName evidence="17">Endocytosis protein 3</fullName>
    </alternativeName>
</protein>
<dbReference type="GO" id="GO:0003779">
    <property type="term" value="F:actin binding"/>
    <property type="evidence" value="ECO:0007669"/>
    <property type="project" value="UniProtKB-KW"/>
</dbReference>
<dbReference type="Pfam" id="PF12763">
    <property type="entry name" value="EH"/>
    <property type="match status" value="1"/>
</dbReference>
<dbReference type="Pfam" id="PF12761">
    <property type="entry name" value="End3"/>
    <property type="match status" value="1"/>
</dbReference>
<feature type="coiled-coil region" evidence="18">
    <location>
        <begin position="357"/>
        <end position="384"/>
    </location>
</feature>
<comment type="subcellular location">
    <subcellularLocation>
        <location evidence="3">Cell membrane</location>
        <topology evidence="3">Peripheral membrane protein</topology>
        <orientation evidence="3">Cytoplasmic side</orientation>
    </subcellularLocation>
    <subcellularLocation>
        <location evidence="2">Cytoplasm</location>
        <location evidence="2">Cytoskeleton</location>
        <location evidence="2">Actin patch</location>
    </subcellularLocation>
    <subcellularLocation>
        <location evidence="1">Endosome membrane</location>
        <topology evidence="1">Peripheral membrane protein</topology>
        <orientation evidence="1">Cytoplasmic side</orientation>
    </subcellularLocation>
</comment>
<dbReference type="EMBL" id="CM000310">
    <property type="protein sequence ID" value="EEQ44209.1"/>
    <property type="molecule type" value="Genomic_DNA"/>
</dbReference>
<evidence type="ECO:0000256" key="8">
    <source>
        <dbReference type="ARBA" id="ARBA00022490"/>
    </source>
</evidence>